<dbReference type="InterPro" id="IPR036291">
    <property type="entry name" value="NAD(P)-bd_dom_sf"/>
</dbReference>
<proteinExistence type="predicted"/>
<gene>
    <name evidence="2" type="ORF">J2853_009035</name>
</gene>
<sequence>MRAITVRDRDVGVGSLTLTGMPYPHAAGGVGSIAVQLAREAGARVIGTGRDDDRDIALSLGAQTFLDLDADDLRHVGEVDVVFARHRRTPGKTIIQVADEQGAQRS</sequence>
<keyword evidence="3" id="KW-1185">Reference proteome</keyword>
<dbReference type="Gene3D" id="3.40.50.720">
    <property type="entry name" value="NAD(P)-binding Rossmann-like Domain"/>
    <property type="match status" value="1"/>
</dbReference>
<dbReference type="Pfam" id="PF00107">
    <property type="entry name" value="ADH_zinc_N"/>
    <property type="match status" value="1"/>
</dbReference>
<name>A0ABT9QSV4_9ACTN</name>
<organism evidence="2 3">
    <name type="scientific">Streptosporangium lutulentum</name>
    <dbReference type="NCBI Taxonomy" id="1461250"/>
    <lineage>
        <taxon>Bacteria</taxon>
        <taxon>Bacillati</taxon>
        <taxon>Actinomycetota</taxon>
        <taxon>Actinomycetes</taxon>
        <taxon>Streptosporangiales</taxon>
        <taxon>Streptosporangiaceae</taxon>
        <taxon>Streptosporangium</taxon>
    </lineage>
</organism>
<dbReference type="Proteomes" id="UP001225356">
    <property type="component" value="Unassembled WGS sequence"/>
</dbReference>
<accession>A0ABT9QSV4</accession>
<evidence type="ECO:0000259" key="1">
    <source>
        <dbReference type="Pfam" id="PF00107"/>
    </source>
</evidence>
<dbReference type="SUPFAM" id="SSF51735">
    <property type="entry name" value="NAD(P)-binding Rossmann-fold domains"/>
    <property type="match status" value="1"/>
</dbReference>
<evidence type="ECO:0000313" key="3">
    <source>
        <dbReference type="Proteomes" id="UP001225356"/>
    </source>
</evidence>
<dbReference type="RefSeq" id="WP_307567875.1">
    <property type="nucleotide sequence ID" value="NZ_JAUSQU010000001.1"/>
</dbReference>
<protein>
    <submittedName>
        <fullName evidence="2">NADPH:quinone reductase-like Zn-dependent oxidoreductase</fullName>
    </submittedName>
</protein>
<comment type="caution">
    <text evidence="2">The sequence shown here is derived from an EMBL/GenBank/DDBJ whole genome shotgun (WGS) entry which is preliminary data.</text>
</comment>
<dbReference type="EMBL" id="JAUSQU010000001">
    <property type="protein sequence ID" value="MDP9849824.1"/>
    <property type="molecule type" value="Genomic_DNA"/>
</dbReference>
<evidence type="ECO:0000313" key="2">
    <source>
        <dbReference type="EMBL" id="MDP9849824.1"/>
    </source>
</evidence>
<feature type="domain" description="Alcohol dehydrogenase-like C-terminal" evidence="1">
    <location>
        <begin position="29"/>
        <end position="74"/>
    </location>
</feature>
<dbReference type="InterPro" id="IPR013149">
    <property type="entry name" value="ADH-like_C"/>
</dbReference>
<reference evidence="2 3" key="1">
    <citation type="submission" date="2023-07" db="EMBL/GenBank/DDBJ databases">
        <title>Sequencing the genomes of 1000 actinobacteria strains.</title>
        <authorList>
            <person name="Klenk H.-P."/>
        </authorList>
    </citation>
    <scope>NUCLEOTIDE SEQUENCE [LARGE SCALE GENOMIC DNA]</scope>
    <source>
        <strain evidence="2 3">DSM 46740</strain>
    </source>
</reference>